<evidence type="ECO:0000313" key="1">
    <source>
        <dbReference type="EMBL" id="TDM03769.1"/>
    </source>
</evidence>
<dbReference type="OrthoDB" id="9762921at2"/>
<sequence>MFDVVIIGAGPAGLYSSIVLKRGIPTQSLEEKEISVCILEKGHIGGLSRYAHIQISKSWSFSGSNLANTLYQECKQLNVNIYSKLQLQVSHPDKSSSYRILGIHSVCPH</sequence>
<dbReference type="SUPFAM" id="SSF51905">
    <property type="entry name" value="FAD/NAD(P)-binding domain"/>
    <property type="match status" value="1"/>
</dbReference>
<keyword evidence="2" id="KW-1185">Reference proteome</keyword>
<accession>A0A9Q8FR72</accession>
<name>A0A9Q8FR72_9STAP</name>
<gene>
    <name evidence="1" type="ORF">ERX40_00985</name>
</gene>
<proteinExistence type="predicted"/>
<dbReference type="RefSeq" id="WP_133416632.1">
    <property type="nucleotide sequence ID" value="NZ_SCWD01000001.1"/>
</dbReference>
<dbReference type="EMBL" id="SCWD01000001">
    <property type="protein sequence ID" value="TDM03769.1"/>
    <property type="molecule type" value="Genomic_DNA"/>
</dbReference>
<dbReference type="Proteomes" id="UP000295280">
    <property type="component" value="Unassembled WGS sequence"/>
</dbReference>
<dbReference type="Gene3D" id="3.50.50.60">
    <property type="entry name" value="FAD/NAD(P)-binding domain"/>
    <property type="match status" value="1"/>
</dbReference>
<dbReference type="AlphaFoldDB" id="A0A9Q8FR72"/>
<evidence type="ECO:0000313" key="2">
    <source>
        <dbReference type="Proteomes" id="UP000295280"/>
    </source>
</evidence>
<dbReference type="InterPro" id="IPR036188">
    <property type="entry name" value="FAD/NAD-bd_sf"/>
</dbReference>
<comment type="caution">
    <text evidence="1">The sequence shown here is derived from an EMBL/GenBank/DDBJ whole genome shotgun (WGS) entry which is preliminary data.</text>
</comment>
<protein>
    <submittedName>
        <fullName evidence="1">Uncharacterized protein</fullName>
    </submittedName>
</protein>
<reference evidence="1 2" key="1">
    <citation type="submission" date="2019-01" db="EMBL/GenBank/DDBJ databases">
        <title>Draft genome sequences of the type strains of six Macrococcus species.</title>
        <authorList>
            <person name="Mazhar S."/>
            <person name="Altermann E."/>
            <person name="Hill C."/>
            <person name="Mcauliffe O."/>
        </authorList>
    </citation>
    <scope>NUCLEOTIDE SEQUENCE [LARGE SCALE GENOMIC DNA]</scope>
    <source>
        <strain evidence="1 2">ATCC 51828</strain>
    </source>
</reference>
<organism evidence="1 2">
    <name type="scientific">Macrococcus carouselicus</name>
    <dbReference type="NCBI Taxonomy" id="69969"/>
    <lineage>
        <taxon>Bacteria</taxon>
        <taxon>Bacillati</taxon>
        <taxon>Bacillota</taxon>
        <taxon>Bacilli</taxon>
        <taxon>Bacillales</taxon>
        <taxon>Staphylococcaceae</taxon>
        <taxon>Macrococcus</taxon>
    </lineage>
</organism>